<protein>
    <submittedName>
        <fullName evidence="1">Uncharacterized protein</fullName>
    </submittedName>
</protein>
<proteinExistence type="predicted"/>
<dbReference type="EMBL" id="JARKHS020018391">
    <property type="protein sequence ID" value="KAK8772381.1"/>
    <property type="molecule type" value="Genomic_DNA"/>
</dbReference>
<keyword evidence="2" id="KW-1185">Reference proteome</keyword>
<organism evidence="1 2">
    <name type="scientific">Amblyomma americanum</name>
    <name type="common">Lone star tick</name>
    <dbReference type="NCBI Taxonomy" id="6943"/>
    <lineage>
        <taxon>Eukaryota</taxon>
        <taxon>Metazoa</taxon>
        <taxon>Ecdysozoa</taxon>
        <taxon>Arthropoda</taxon>
        <taxon>Chelicerata</taxon>
        <taxon>Arachnida</taxon>
        <taxon>Acari</taxon>
        <taxon>Parasitiformes</taxon>
        <taxon>Ixodida</taxon>
        <taxon>Ixodoidea</taxon>
        <taxon>Ixodidae</taxon>
        <taxon>Amblyomminae</taxon>
        <taxon>Amblyomma</taxon>
    </lineage>
</organism>
<dbReference type="Proteomes" id="UP001321473">
    <property type="component" value="Unassembled WGS sequence"/>
</dbReference>
<name>A0AAQ4EC95_AMBAM</name>
<evidence type="ECO:0000313" key="2">
    <source>
        <dbReference type="Proteomes" id="UP001321473"/>
    </source>
</evidence>
<comment type="caution">
    <text evidence="1">The sequence shown here is derived from an EMBL/GenBank/DDBJ whole genome shotgun (WGS) entry which is preliminary data.</text>
</comment>
<dbReference type="SUPFAM" id="SSF52266">
    <property type="entry name" value="SGNH hydrolase"/>
    <property type="match status" value="1"/>
</dbReference>
<evidence type="ECO:0000313" key="1">
    <source>
        <dbReference type="EMBL" id="KAK8772381.1"/>
    </source>
</evidence>
<feature type="non-terminal residue" evidence="1">
    <location>
        <position position="103"/>
    </location>
</feature>
<accession>A0AAQ4EC95</accession>
<dbReference type="AlphaFoldDB" id="A0AAQ4EC95"/>
<dbReference type="Gene3D" id="3.40.50.1110">
    <property type="entry name" value="SGNH hydrolase"/>
    <property type="match status" value="1"/>
</dbReference>
<dbReference type="InterPro" id="IPR036514">
    <property type="entry name" value="SGNH_hydro_sf"/>
</dbReference>
<reference evidence="1 2" key="1">
    <citation type="journal article" date="2023" name="Arcadia Sci">
        <title>De novo assembly of a long-read Amblyomma americanum tick genome.</title>
        <authorList>
            <person name="Chou S."/>
            <person name="Poskanzer K.E."/>
            <person name="Rollins M."/>
            <person name="Thuy-Boun P.S."/>
        </authorList>
    </citation>
    <scope>NUCLEOTIDE SEQUENCE [LARGE SCALE GENOMIC DNA]</scope>
    <source>
        <strain evidence="1">F_SG_1</strain>
        <tissue evidence="1">Salivary glands</tissue>
    </source>
</reference>
<gene>
    <name evidence="1" type="ORF">V5799_024375</name>
</gene>
<sequence>MIRETCFRRADFVVLYVGGNDLDRGDDPREIASDIKDLALLLQELVASVVLVFKVLPRHCDDPHKARFEDRRRCQLNRRLTATMKRLSDVHVLHPEHRFLDAS</sequence>